<dbReference type="SUPFAM" id="SSF50621">
    <property type="entry name" value="Alanine racemase C-terminal domain-like"/>
    <property type="match status" value="1"/>
</dbReference>
<evidence type="ECO:0000256" key="1">
    <source>
        <dbReference type="ARBA" id="ARBA00001933"/>
    </source>
</evidence>
<proteinExistence type="predicted"/>
<dbReference type="InterPro" id="IPR020622">
    <property type="entry name" value="Ala_racemase_pyridoxalP-BS"/>
</dbReference>
<dbReference type="AlphaFoldDB" id="A0ABD0KGH0"/>
<dbReference type="InterPro" id="IPR009006">
    <property type="entry name" value="Ala_racemase/Decarboxylase_C"/>
</dbReference>
<dbReference type="InterPro" id="IPR011079">
    <property type="entry name" value="Ala_racemase_C"/>
</dbReference>
<keyword evidence="2 4" id="KW-0663">Pyridoxal phosphate</keyword>
<feature type="binding site" evidence="5">
    <location>
        <position position="269"/>
    </location>
    <ligand>
        <name>substrate</name>
    </ligand>
</feature>
<dbReference type="Proteomes" id="UP001519460">
    <property type="component" value="Unassembled WGS sequence"/>
</dbReference>
<dbReference type="SMART" id="SM01005">
    <property type="entry name" value="Ala_racemase_C"/>
    <property type="match status" value="1"/>
</dbReference>
<reference evidence="7 8" key="1">
    <citation type="journal article" date="2023" name="Sci. Data">
        <title>Genome assembly of the Korean intertidal mud-creeper Batillaria attramentaria.</title>
        <authorList>
            <person name="Patra A.K."/>
            <person name="Ho P.T."/>
            <person name="Jun S."/>
            <person name="Lee S.J."/>
            <person name="Kim Y."/>
            <person name="Won Y.J."/>
        </authorList>
    </citation>
    <scope>NUCLEOTIDE SEQUENCE [LARGE SCALE GENOMIC DNA]</scope>
    <source>
        <strain evidence="7">Wonlab-2016</strain>
    </source>
</reference>
<gene>
    <name evidence="7" type="ORF">BaRGS_00022604</name>
</gene>
<dbReference type="GO" id="GO:0008784">
    <property type="term" value="F:alanine racemase activity"/>
    <property type="evidence" value="ECO:0007669"/>
    <property type="project" value="UniProtKB-ARBA"/>
</dbReference>
<dbReference type="PRINTS" id="PR00992">
    <property type="entry name" value="ALARACEMASE"/>
</dbReference>
<protein>
    <recommendedName>
        <fullName evidence="6">Alanine racemase C-terminal domain-containing protein</fullName>
    </recommendedName>
</protein>
<evidence type="ECO:0000313" key="8">
    <source>
        <dbReference type="Proteomes" id="UP001519460"/>
    </source>
</evidence>
<evidence type="ECO:0000313" key="7">
    <source>
        <dbReference type="EMBL" id="KAK7486138.1"/>
    </source>
</evidence>
<dbReference type="InterPro" id="IPR000821">
    <property type="entry name" value="Ala_racemase"/>
</dbReference>
<dbReference type="PANTHER" id="PTHR30511">
    <property type="entry name" value="ALANINE RACEMASE"/>
    <property type="match status" value="1"/>
</dbReference>
<comment type="caution">
    <text evidence="7">The sequence shown here is derived from an EMBL/GenBank/DDBJ whole genome shotgun (WGS) entry which is preliminary data.</text>
</comment>
<dbReference type="PROSITE" id="PS00395">
    <property type="entry name" value="ALANINE_RACEMASE"/>
    <property type="match status" value="1"/>
</dbReference>
<feature type="binding site" evidence="5">
    <location>
        <position position="447"/>
    </location>
    <ligand>
        <name>substrate</name>
    </ligand>
</feature>
<comment type="cofactor">
    <cofactor evidence="1 4">
        <name>pyridoxal 5'-phosphate</name>
        <dbReference type="ChEBI" id="CHEBI:597326"/>
    </cofactor>
</comment>
<dbReference type="InterPro" id="IPR029066">
    <property type="entry name" value="PLP-binding_barrel"/>
</dbReference>
<keyword evidence="3" id="KW-0413">Isomerase</keyword>
<evidence type="ECO:0000256" key="4">
    <source>
        <dbReference type="PIRSR" id="PIRSR600821-50"/>
    </source>
</evidence>
<dbReference type="EMBL" id="JACVVK020000183">
    <property type="protein sequence ID" value="KAK7486138.1"/>
    <property type="molecule type" value="Genomic_DNA"/>
</dbReference>
<evidence type="ECO:0000256" key="2">
    <source>
        <dbReference type="ARBA" id="ARBA00022898"/>
    </source>
</evidence>
<dbReference type="PANTHER" id="PTHR30511:SF0">
    <property type="entry name" value="ALANINE RACEMASE, CATABOLIC-RELATED"/>
    <property type="match status" value="1"/>
</dbReference>
<name>A0ABD0KGH0_9CAEN</name>
<dbReference type="InterPro" id="IPR001608">
    <property type="entry name" value="Ala_racemase_N"/>
</dbReference>
<accession>A0ABD0KGH0</accession>
<feature type="non-terminal residue" evidence="7">
    <location>
        <position position="563"/>
    </location>
</feature>
<dbReference type="SUPFAM" id="SSF51419">
    <property type="entry name" value="PLP-binding barrel"/>
    <property type="match status" value="1"/>
</dbReference>
<sequence>MHSSCIGSFTSLRHSLAAAAVRSSKQNVEPLTLQQTSKQCTLGTSSATQARHFVHCHFPNVRGTAVKFDPAFPTRRLRWKLFLTTPHEYSGVIFQSLRIGQGSCADSKMTSCQLSGTGIEPKPTASGVAEFQLAGRSSYLRIDLDALWNNLEILRNMCFSHTEIIAVLKANAYGHGSVGIARHLMNKGITHFAVATTYEGRELRQAGIQGYIQVFALADDAPLGRKLQTPFFGYRLLTAKINIWHDGDPRLQTGVIPPVVIKVDSGLSRNGCQPEEVPRLMTLCSELGVPVHSIMTHFAQAWDDENFTRQQLQTFLTAVQPYRQQGVKVQAANSEAVIRGIGNDLDFVRPGICLFGLPPAKDEESAKFVHDLGIRPVLSWIARPNLLKVLSPGRHIGYDQTYAVEKEETIATFSIGYGDGYNPQLADKGVLTSRTGQEYPVVGKVSMDAITVKVDQDTDLSTPFFVYKDDYTSHNSLNGIARMTGNHVVQESTPLSARVPRLFVTGSTVFTTEGRAVTVPSAAGRLATVANGDGGVATASSCACCQATGLRRISRQLSGTITR</sequence>
<evidence type="ECO:0000256" key="3">
    <source>
        <dbReference type="ARBA" id="ARBA00023235"/>
    </source>
</evidence>
<evidence type="ECO:0000256" key="5">
    <source>
        <dbReference type="PIRSR" id="PIRSR600821-52"/>
    </source>
</evidence>
<organism evidence="7 8">
    <name type="scientific">Batillaria attramentaria</name>
    <dbReference type="NCBI Taxonomy" id="370345"/>
    <lineage>
        <taxon>Eukaryota</taxon>
        <taxon>Metazoa</taxon>
        <taxon>Spiralia</taxon>
        <taxon>Lophotrochozoa</taxon>
        <taxon>Mollusca</taxon>
        <taxon>Gastropoda</taxon>
        <taxon>Caenogastropoda</taxon>
        <taxon>Sorbeoconcha</taxon>
        <taxon>Cerithioidea</taxon>
        <taxon>Batillariidae</taxon>
        <taxon>Batillaria</taxon>
    </lineage>
</organism>
<dbReference type="Pfam" id="PF00842">
    <property type="entry name" value="Ala_racemase_C"/>
    <property type="match status" value="1"/>
</dbReference>
<keyword evidence="8" id="KW-1185">Reference proteome</keyword>
<dbReference type="NCBIfam" id="TIGR00492">
    <property type="entry name" value="alr"/>
    <property type="match status" value="1"/>
</dbReference>
<evidence type="ECO:0000259" key="6">
    <source>
        <dbReference type="SMART" id="SM01005"/>
    </source>
</evidence>
<dbReference type="Gene3D" id="3.20.20.10">
    <property type="entry name" value="Alanine racemase"/>
    <property type="match status" value="1"/>
</dbReference>
<feature type="modified residue" description="N6-(pyridoxal phosphate)lysine" evidence="4">
    <location>
        <position position="169"/>
    </location>
</feature>
<dbReference type="Gene3D" id="2.40.37.10">
    <property type="entry name" value="Lyase, Ornithine Decarboxylase, Chain A, domain 1"/>
    <property type="match status" value="1"/>
</dbReference>
<dbReference type="Pfam" id="PF01168">
    <property type="entry name" value="Ala_racemase_N"/>
    <property type="match status" value="1"/>
</dbReference>
<feature type="domain" description="Alanine racemase C-terminal" evidence="6">
    <location>
        <begin position="377"/>
        <end position="504"/>
    </location>
</feature>
<dbReference type="CDD" id="cd00430">
    <property type="entry name" value="PLPDE_III_AR"/>
    <property type="match status" value="1"/>
</dbReference>